<dbReference type="UniPathway" id="UPA00070">
    <property type="reaction ID" value="UER00945"/>
</dbReference>
<evidence type="ECO:0000256" key="11">
    <source>
        <dbReference type="ARBA" id="ARBA00023004"/>
    </source>
</evidence>
<feature type="binding site" evidence="15 17">
    <location>
        <position position="228"/>
    </location>
    <ligand>
        <name>[2Fe-2S] cluster</name>
        <dbReference type="ChEBI" id="CHEBI:190135"/>
    </ligand>
</feature>
<evidence type="ECO:0000256" key="12">
    <source>
        <dbReference type="ARBA" id="ARBA00023014"/>
    </source>
</evidence>
<evidence type="ECO:0000256" key="9">
    <source>
        <dbReference type="ARBA" id="ARBA00022975"/>
    </source>
</evidence>
<dbReference type="Gene3D" id="2.40.30.10">
    <property type="entry name" value="Translation factors"/>
    <property type="match status" value="1"/>
</dbReference>
<evidence type="ECO:0000313" key="20">
    <source>
        <dbReference type="Proteomes" id="UP000199163"/>
    </source>
</evidence>
<dbReference type="Proteomes" id="UP000199163">
    <property type="component" value="Unassembled WGS sequence"/>
</dbReference>
<keyword evidence="9 15" id="KW-0665">Pyrimidine biosynthesis</keyword>
<dbReference type="PIRSF" id="PIRSF006816">
    <property type="entry name" value="Cyc3_hyd_g"/>
    <property type="match status" value="1"/>
</dbReference>
<dbReference type="HAMAP" id="MF_01211">
    <property type="entry name" value="DHODB_Fe_S_bind"/>
    <property type="match status" value="1"/>
</dbReference>
<dbReference type="AlphaFoldDB" id="A0A1G7YH67"/>
<feature type="domain" description="FAD-binding FR-type" evidence="18">
    <location>
        <begin position="1"/>
        <end position="101"/>
    </location>
</feature>
<dbReference type="InterPro" id="IPR023455">
    <property type="entry name" value="Dihydroorotate_DHASE_ETsu"/>
</dbReference>
<evidence type="ECO:0000256" key="2">
    <source>
        <dbReference type="ARBA" id="ARBA00006422"/>
    </source>
</evidence>
<name>A0A1G7YH67_9BACI</name>
<keyword evidence="8 15" id="KW-0274">FAD</keyword>
<evidence type="ECO:0000256" key="17">
    <source>
        <dbReference type="PIRSR" id="PIRSR006816-2"/>
    </source>
</evidence>
<dbReference type="SUPFAM" id="SSF63380">
    <property type="entry name" value="Riboflavin synthase domain-like"/>
    <property type="match status" value="1"/>
</dbReference>
<evidence type="ECO:0000313" key="19">
    <source>
        <dbReference type="EMBL" id="SDG95942.1"/>
    </source>
</evidence>
<dbReference type="InterPro" id="IPR001433">
    <property type="entry name" value="OxRdtase_FAD/NAD-bd"/>
</dbReference>
<feature type="binding site" evidence="15 16">
    <location>
        <begin position="69"/>
        <end position="71"/>
    </location>
    <ligand>
        <name>FAD</name>
        <dbReference type="ChEBI" id="CHEBI:57692"/>
    </ligand>
</feature>
<dbReference type="GO" id="GO:0051537">
    <property type="term" value="F:2 iron, 2 sulfur cluster binding"/>
    <property type="evidence" value="ECO:0007669"/>
    <property type="project" value="UniProtKB-KW"/>
</dbReference>
<evidence type="ECO:0000256" key="4">
    <source>
        <dbReference type="ARBA" id="ARBA00022448"/>
    </source>
</evidence>
<evidence type="ECO:0000259" key="18">
    <source>
        <dbReference type="PROSITE" id="PS51384"/>
    </source>
</evidence>
<comment type="pathway">
    <text evidence="1 15">Pyrimidine metabolism; UMP biosynthesis via de novo pathway; orotate from (S)-dihydroorotate (NAD(+) route): step 1/1.</text>
</comment>
<dbReference type="InterPro" id="IPR039261">
    <property type="entry name" value="FNR_nucleotide-bd"/>
</dbReference>
<keyword evidence="6 15" id="KW-0001">2Fe-2S</keyword>
<evidence type="ECO:0000256" key="3">
    <source>
        <dbReference type="ARBA" id="ARBA00011669"/>
    </source>
</evidence>
<evidence type="ECO:0000256" key="7">
    <source>
        <dbReference type="ARBA" id="ARBA00022723"/>
    </source>
</evidence>
<dbReference type="OrthoDB" id="9778346at2"/>
<dbReference type="PANTHER" id="PTHR43513">
    <property type="entry name" value="DIHYDROOROTATE DEHYDROGENASE B (NAD(+)), ELECTRON TRANSFER SUBUNIT"/>
    <property type="match status" value="1"/>
</dbReference>
<dbReference type="FunFam" id="2.10.240.10:FF:000001">
    <property type="entry name" value="Dihydroorotate dehydrogenase B (NAD(+)), electron transfer subunit"/>
    <property type="match status" value="1"/>
</dbReference>
<evidence type="ECO:0000256" key="6">
    <source>
        <dbReference type="ARBA" id="ARBA00022714"/>
    </source>
</evidence>
<dbReference type="PANTHER" id="PTHR43513:SF3">
    <property type="entry name" value="DIHYDROOROTATE DEHYDROGENASE B (NAD(+)), ELECTRON TRANSFER SUBUNIT-RELATED"/>
    <property type="match status" value="1"/>
</dbReference>
<feature type="binding site" evidence="15 17">
    <location>
        <position position="220"/>
    </location>
    <ligand>
        <name>[2Fe-2S] cluster</name>
        <dbReference type="ChEBI" id="CHEBI:190135"/>
    </ligand>
</feature>
<reference evidence="19 20" key="1">
    <citation type="submission" date="2016-10" db="EMBL/GenBank/DDBJ databases">
        <authorList>
            <person name="de Groot N.N."/>
        </authorList>
    </citation>
    <scope>NUCLEOTIDE SEQUENCE [LARGE SCALE GENOMIC DNA]</scope>
    <source>
        <strain evidence="19 20">DSM 21632</strain>
    </source>
</reference>
<dbReference type="Gene3D" id="3.40.50.80">
    <property type="entry name" value="Nucleotide-binding domain of ferredoxin-NADP reductase (FNR) module"/>
    <property type="match status" value="1"/>
</dbReference>
<comment type="subunit">
    <text evidence="3 15">Heterotetramer of 2 PyrK and 2 PyrD type B subunits.</text>
</comment>
<feature type="binding site" evidence="15 17">
    <location>
        <position position="225"/>
    </location>
    <ligand>
        <name>[2Fe-2S] cluster</name>
        <dbReference type="ChEBI" id="CHEBI:190135"/>
    </ligand>
</feature>
<dbReference type="CDD" id="cd06218">
    <property type="entry name" value="DHOD_e_trans"/>
    <property type="match status" value="1"/>
</dbReference>
<feature type="binding site" evidence="15 16">
    <location>
        <begin position="76"/>
        <end position="77"/>
    </location>
    <ligand>
        <name>FAD</name>
        <dbReference type="ChEBI" id="CHEBI:57692"/>
    </ligand>
</feature>
<dbReference type="Pfam" id="PF10418">
    <property type="entry name" value="DHODB_Fe-S_bind"/>
    <property type="match status" value="1"/>
</dbReference>
<keyword evidence="5 15" id="KW-0285">Flavoprotein</keyword>
<dbReference type="GO" id="GO:0046872">
    <property type="term" value="F:metal ion binding"/>
    <property type="evidence" value="ECO:0007669"/>
    <property type="project" value="UniProtKB-KW"/>
</dbReference>
<dbReference type="STRING" id="568899.SAMN05192534_101148"/>
<dbReference type="SUPFAM" id="SSF52343">
    <property type="entry name" value="Ferredoxin reductase-like, C-terminal NADP-linked domain"/>
    <property type="match status" value="1"/>
</dbReference>
<proteinExistence type="inferred from homology"/>
<dbReference type="InterPro" id="IPR037117">
    <property type="entry name" value="Dihydroorotate_DH_ele_sf"/>
</dbReference>
<keyword evidence="11 15" id="KW-0408">Iron</keyword>
<sequence>MKKENMTICSNQEIAENTFEMELTGALVQDIQAPGQFLHIKPSHENVPLLRRPLSICDADQRGGTLSIIYRTEGIGTNLLSKKTNGETVDVLGPLGNGFSLSDINQEQTALIVGGGVGVPPLYGLARELARKGVHVETVLGFSDAEALFYEDAFKETGNVYVSTVDGSAGQKGFVTDVIDQEDLAFDRLYACGPTPMLKALENKFPKAEGFISLEERMGCGIGACFACVCHTQTDPEGSEYRKVCSDGPVFPLREVVL</sequence>
<dbReference type="NCBIfam" id="NF000797">
    <property type="entry name" value="PRK00054.1-2"/>
    <property type="match status" value="1"/>
</dbReference>
<organism evidence="19 20">
    <name type="scientific">Alteribacillus persepolensis</name>
    <dbReference type="NCBI Taxonomy" id="568899"/>
    <lineage>
        <taxon>Bacteria</taxon>
        <taxon>Bacillati</taxon>
        <taxon>Bacillota</taxon>
        <taxon>Bacilli</taxon>
        <taxon>Bacillales</taxon>
        <taxon>Bacillaceae</taxon>
        <taxon>Alteribacillus</taxon>
    </lineage>
</organism>
<dbReference type="InterPro" id="IPR012165">
    <property type="entry name" value="Cyt_c3_hydrogenase_gsu"/>
</dbReference>
<dbReference type="Pfam" id="PF00175">
    <property type="entry name" value="NAD_binding_1"/>
    <property type="match status" value="1"/>
</dbReference>
<dbReference type="InterPro" id="IPR017938">
    <property type="entry name" value="Riboflavin_synthase-like_b-brl"/>
</dbReference>
<comment type="cofactor">
    <cofactor evidence="15 16">
        <name>FAD</name>
        <dbReference type="ChEBI" id="CHEBI:57692"/>
    </cofactor>
    <text evidence="15 16">Binds 1 FAD per subunit.</text>
</comment>
<feature type="binding site" evidence="15 16">
    <location>
        <begin position="52"/>
        <end position="55"/>
    </location>
    <ligand>
        <name>FAD</name>
        <dbReference type="ChEBI" id="CHEBI:57692"/>
    </ligand>
</feature>
<comment type="similarity">
    <text evidence="2 15">Belongs to the PyrK family.</text>
</comment>
<keyword evidence="7 15" id="KW-0479">Metal-binding</keyword>
<dbReference type="NCBIfam" id="NF000799">
    <property type="entry name" value="PRK00054.1-4"/>
    <property type="match status" value="1"/>
</dbReference>
<dbReference type="GO" id="GO:0050660">
    <property type="term" value="F:flavin adenine dinucleotide binding"/>
    <property type="evidence" value="ECO:0007669"/>
    <property type="project" value="InterPro"/>
</dbReference>
<gene>
    <name evidence="15" type="primary">pyrK</name>
    <name evidence="19" type="ORF">SAMN05192534_101148</name>
</gene>
<evidence type="ECO:0000256" key="8">
    <source>
        <dbReference type="ARBA" id="ARBA00022827"/>
    </source>
</evidence>
<evidence type="ECO:0000256" key="1">
    <source>
        <dbReference type="ARBA" id="ARBA00004715"/>
    </source>
</evidence>
<dbReference type="InterPro" id="IPR050353">
    <property type="entry name" value="PyrK_electron_transfer"/>
</dbReference>
<dbReference type="PROSITE" id="PS51384">
    <property type="entry name" value="FAD_FR"/>
    <property type="match status" value="1"/>
</dbReference>
<dbReference type="InterPro" id="IPR017927">
    <property type="entry name" value="FAD-bd_FR_type"/>
</dbReference>
<accession>A0A1G7YH67</accession>
<dbReference type="GO" id="GO:0044205">
    <property type="term" value="P:'de novo' UMP biosynthetic process"/>
    <property type="evidence" value="ECO:0007669"/>
    <property type="project" value="UniProtKB-UniRule"/>
</dbReference>
<feature type="binding site" evidence="15 17">
    <location>
        <position position="245"/>
    </location>
    <ligand>
        <name>[2Fe-2S] cluster</name>
        <dbReference type="ChEBI" id="CHEBI:190135"/>
    </ligand>
</feature>
<keyword evidence="12 15" id="KW-0411">Iron-sulfur</keyword>
<keyword evidence="20" id="KW-1185">Reference proteome</keyword>
<comment type="cofactor">
    <cofactor evidence="17">
        <name>[2Fe-2S] cluster</name>
        <dbReference type="ChEBI" id="CHEBI:190135"/>
    </cofactor>
    <text evidence="17">Binds 1 [2Fe-2S] cluster per subunit.</text>
</comment>
<protein>
    <recommendedName>
        <fullName evidence="13 15">Dihydroorotate dehydrogenase B (NAD(+)), electron transfer subunit</fullName>
    </recommendedName>
    <alternativeName>
        <fullName evidence="14 15">Dihydroorotate oxidase B, electron transfer subunit</fullName>
    </alternativeName>
</protein>
<keyword evidence="10 15" id="KW-0249">Electron transport</keyword>
<dbReference type="GO" id="GO:0009055">
    <property type="term" value="F:electron transfer activity"/>
    <property type="evidence" value="ECO:0007669"/>
    <property type="project" value="UniProtKB-UniRule"/>
</dbReference>
<evidence type="ECO:0000256" key="15">
    <source>
        <dbReference type="HAMAP-Rule" id="MF_01211"/>
    </source>
</evidence>
<evidence type="ECO:0000256" key="10">
    <source>
        <dbReference type="ARBA" id="ARBA00022982"/>
    </source>
</evidence>
<comment type="cofactor">
    <cofactor evidence="15">
        <name>[2Fe-2S] cluster</name>
        <dbReference type="ChEBI" id="CHEBI:190135"/>
    </cofactor>
    <text evidence="15">Binds 1 [2Fe-2S] cluster per subunit.</text>
</comment>
<dbReference type="InterPro" id="IPR019480">
    <property type="entry name" value="Dihydroorotate_DH_Fe-S-bd"/>
</dbReference>
<keyword evidence="4 15" id="KW-0813">Transport</keyword>
<evidence type="ECO:0000256" key="13">
    <source>
        <dbReference type="ARBA" id="ARBA00069792"/>
    </source>
</evidence>
<dbReference type="Gene3D" id="2.10.240.10">
    <property type="entry name" value="Dihydroorotate dehydrogenase, electron transfer subunit"/>
    <property type="match status" value="1"/>
</dbReference>
<dbReference type="EMBL" id="FNDK01000001">
    <property type="protein sequence ID" value="SDG95942.1"/>
    <property type="molecule type" value="Genomic_DNA"/>
</dbReference>
<evidence type="ECO:0000256" key="16">
    <source>
        <dbReference type="PIRSR" id="PIRSR006816-1"/>
    </source>
</evidence>
<evidence type="ECO:0000256" key="14">
    <source>
        <dbReference type="ARBA" id="ARBA00082223"/>
    </source>
</evidence>
<dbReference type="GO" id="GO:0016491">
    <property type="term" value="F:oxidoreductase activity"/>
    <property type="evidence" value="ECO:0007669"/>
    <property type="project" value="InterPro"/>
</dbReference>
<comment type="function">
    <text evidence="15">Responsible for channeling the electrons from the oxidation of dihydroorotate from the FMN redox center in the PyrD type B subunit to the ultimate electron acceptor NAD(+).</text>
</comment>
<evidence type="ECO:0000256" key="5">
    <source>
        <dbReference type="ARBA" id="ARBA00022630"/>
    </source>
</evidence>